<evidence type="ECO:0000313" key="3">
    <source>
        <dbReference type="Proteomes" id="UP000316429"/>
    </source>
</evidence>
<reference evidence="2 3" key="1">
    <citation type="submission" date="2019-06" db="EMBL/GenBank/DDBJ databases">
        <title>Rhizobium sp. CL12 isolated from roots of soybean.</title>
        <authorList>
            <person name="Wang C."/>
        </authorList>
    </citation>
    <scope>NUCLEOTIDE SEQUENCE [LARGE SCALE GENOMIC DNA]</scope>
    <source>
        <strain evidence="2 3">CL12</strain>
    </source>
</reference>
<evidence type="ECO:0000313" key="2">
    <source>
        <dbReference type="EMBL" id="TPP05432.1"/>
    </source>
</evidence>
<gene>
    <name evidence="2" type="ORF">FJQ55_20695</name>
</gene>
<dbReference type="AlphaFoldDB" id="A0A504UJ79"/>
<dbReference type="Proteomes" id="UP000316429">
    <property type="component" value="Unassembled WGS sequence"/>
</dbReference>
<accession>A0A504UJ79</accession>
<dbReference type="EMBL" id="VFYP01000005">
    <property type="protein sequence ID" value="TPP05432.1"/>
    <property type="molecule type" value="Genomic_DNA"/>
</dbReference>
<proteinExistence type="predicted"/>
<feature type="compositionally biased region" description="Basic and acidic residues" evidence="1">
    <location>
        <begin position="22"/>
        <end position="40"/>
    </location>
</feature>
<dbReference type="RefSeq" id="WP_140831547.1">
    <property type="nucleotide sequence ID" value="NZ_VFYP01000005.1"/>
</dbReference>
<feature type="compositionally biased region" description="Polar residues" evidence="1">
    <location>
        <begin position="43"/>
        <end position="60"/>
    </location>
</feature>
<protein>
    <submittedName>
        <fullName evidence="2">Uncharacterized protein</fullName>
    </submittedName>
</protein>
<keyword evidence="3" id="KW-1185">Reference proteome</keyword>
<dbReference type="OrthoDB" id="7190664at2"/>
<sequence>MNSRLPPVPEENRSQKGSGDTGAERQPDNQHFNPEKDPDKLGQQGNSKLNTTHQGYQQDR</sequence>
<name>A0A504UJ79_9HYPH</name>
<organism evidence="2 3">
    <name type="scientific">Rhizobium glycinendophyticum</name>
    <dbReference type="NCBI Taxonomy" id="2589807"/>
    <lineage>
        <taxon>Bacteria</taxon>
        <taxon>Pseudomonadati</taxon>
        <taxon>Pseudomonadota</taxon>
        <taxon>Alphaproteobacteria</taxon>
        <taxon>Hyphomicrobiales</taxon>
        <taxon>Rhizobiaceae</taxon>
        <taxon>Rhizobium/Agrobacterium group</taxon>
        <taxon>Rhizobium</taxon>
    </lineage>
</organism>
<comment type="caution">
    <text evidence="2">The sequence shown here is derived from an EMBL/GenBank/DDBJ whole genome shotgun (WGS) entry which is preliminary data.</text>
</comment>
<evidence type="ECO:0000256" key="1">
    <source>
        <dbReference type="SAM" id="MobiDB-lite"/>
    </source>
</evidence>
<feature type="region of interest" description="Disordered" evidence="1">
    <location>
        <begin position="1"/>
        <end position="60"/>
    </location>
</feature>